<comment type="caution">
    <text evidence="1">The sequence shown here is derived from an EMBL/GenBank/DDBJ whole genome shotgun (WGS) entry which is preliminary data.</text>
</comment>
<sequence>MNSFGDGLKYFGQGALAVAALGAAWQFAPLIPGIGQGIQTGMTIYGKVHLAGTAVSTVSGLGQGILGGDWSALGNAGEIFLGNFYLDENRSFFGGAWQGFSRHTWEFIQTGLGHSIGQLRNTFGGIDDVDYFGGATLMNSDDNSGEMWGFTLGSFINSKNLDVEDEMFRHEYGHTLQGQRWGVLYPFAIGIPSAISSNFSSNEKHRNRWYEKGANRYGERYYRKYLPNNLTLTPWDDIRYPRH</sequence>
<dbReference type="EMBL" id="DSDK01000127">
    <property type="protein sequence ID" value="HDR50440.1"/>
    <property type="molecule type" value="Genomic_DNA"/>
</dbReference>
<protein>
    <submittedName>
        <fullName evidence="1">Uncharacterized protein</fullName>
    </submittedName>
</protein>
<reference evidence="1" key="1">
    <citation type="journal article" date="2020" name="mSystems">
        <title>Genome- and Community-Level Interaction Insights into Carbon Utilization and Element Cycling Functions of Hydrothermarchaeota in Hydrothermal Sediment.</title>
        <authorList>
            <person name="Zhou Z."/>
            <person name="Liu Y."/>
            <person name="Xu W."/>
            <person name="Pan J."/>
            <person name="Luo Z.H."/>
            <person name="Li M."/>
        </authorList>
    </citation>
    <scope>NUCLEOTIDE SEQUENCE [LARGE SCALE GENOMIC DNA]</scope>
    <source>
        <strain evidence="1">SpSt-1217</strain>
    </source>
</reference>
<name>A0A831LSB4_9BACT</name>
<organism evidence="1">
    <name type="scientific">Mariniphaga anaerophila</name>
    <dbReference type="NCBI Taxonomy" id="1484053"/>
    <lineage>
        <taxon>Bacteria</taxon>
        <taxon>Pseudomonadati</taxon>
        <taxon>Bacteroidota</taxon>
        <taxon>Bacteroidia</taxon>
        <taxon>Marinilabiliales</taxon>
        <taxon>Prolixibacteraceae</taxon>
        <taxon>Mariniphaga</taxon>
    </lineage>
</organism>
<dbReference type="AlphaFoldDB" id="A0A831LSB4"/>
<evidence type="ECO:0000313" key="1">
    <source>
        <dbReference type="EMBL" id="HDR50440.1"/>
    </source>
</evidence>
<accession>A0A831LSB4</accession>
<gene>
    <name evidence="1" type="ORF">ENN90_02300</name>
</gene>
<dbReference type="Proteomes" id="UP000886047">
    <property type="component" value="Unassembled WGS sequence"/>
</dbReference>
<proteinExistence type="predicted"/>